<dbReference type="Pfam" id="PF00069">
    <property type="entry name" value="Pkinase"/>
    <property type="match status" value="1"/>
</dbReference>
<dbReference type="InterPro" id="IPR011009">
    <property type="entry name" value="Kinase-like_dom_sf"/>
</dbReference>
<keyword evidence="6" id="KW-0723">Serine/threonine-protein kinase</keyword>
<proteinExistence type="predicted"/>
<dbReference type="PANTHER" id="PTHR43289">
    <property type="entry name" value="MITOGEN-ACTIVATED PROTEIN KINASE KINASE KINASE 20-RELATED"/>
    <property type="match status" value="1"/>
</dbReference>
<protein>
    <submittedName>
        <fullName evidence="6">Serine/threonine protein kinase</fullName>
    </submittedName>
</protein>
<feature type="domain" description="Protein kinase" evidence="5">
    <location>
        <begin position="53"/>
        <end position="317"/>
    </location>
</feature>
<sequence>MIGSGEERKQLRMFSCPGCNAKVFIPGDLPPLATSPCPKCGYHIMMPWQLKQFELRAFIAAGGNGVVYRAFDTALQREVALKLMKPEVAKDPNASEAFFREARACASLNHTNIIHIYTFDEAEGQKYLVMEIADEGSLDGRIELYKRLPELDILDVGIKVGSALNLALKHNLLHRDIKPGNILFNADNEPKLVDFGLARKAEGEFDPQEELHGTPYYVAPEKIKREPESFLSDMYSLGATLYHGVTGHVPFEAPTAEDVVMAHVNTPLTPPNHVVPEISQASSDAIMRAMAKNPADRFQSYDEFIMNLEASRSHLLRQQFTENAIAAKSSKGGWWRR</sequence>
<keyword evidence="7" id="KW-1185">Reference proteome</keyword>
<dbReference type="GO" id="GO:0005524">
    <property type="term" value="F:ATP binding"/>
    <property type="evidence" value="ECO:0007669"/>
    <property type="project" value="UniProtKB-KW"/>
</dbReference>
<dbReference type="GO" id="GO:0004674">
    <property type="term" value="F:protein serine/threonine kinase activity"/>
    <property type="evidence" value="ECO:0007669"/>
    <property type="project" value="UniProtKB-KW"/>
</dbReference>
<organism evidence="6 7">
    <name type="scientific">Pedosphaera parvula (strain Ellin514)</name>
    <dbReference type="NCBI Taxonomy" id="320771"/>
    <lineage>
        <taxon>Bacteria</taxon>
        <taxon>Pseudomonadati</taxon>
        <taxon>Verrucomicrobiota</taxon>
        <taxon>Pedosphaerae</taxon>
        <taxon>Pedosphaerales</taxon>
        <taxon>Pedosphaeraceae</taxon>
        <taxon>Pedosphaera</taxon>
    </lineage>
</organism>
<evidence type="ECO:0000313" key="6">
    <source>
        <dbReference type="EMBL" id="EEF62842.1"/>
    </source>
</evidence>
<dbReference type="AlphaFoldDB" id="B9XBF7"/>
<name>B9XBF7_PEDPL</name>
<keyword evidence="4" id="KW-0067">ATP-binding</keyword>
<evidence type="ECO:0000256" key="2">
    <source>
        <dbReference type="ARBA" id="ARBA00022741"/>
    </source>
</evidence>
<dbReference type="InterPro" id="IPR008271">
    <property type="entry name" value="Ser/Thr_kinase_AS"/>
</dbReference>
<accession>B9XBF7</accession>
<keyword evidence="2" id="KW-0547">Nucleotide-binding</keyword>
<keyword evidence="1" id="KW-0808">Transferase</keyword>
<dbReference type="OrthoDB" id="6111975at2"/>
<dbReference type="InterPro" id="IPR000719">
    <property type="entry name" value="Prot_kinase_dom"/>
</dbReference>
<evidence type="ECO:0000313" key="7">
    <source>
        <dbReference type="Proteomes" id="UP000003688"/>
    </source>
</evidence>
<dbReference type="PROSITE" id="PS50011">
    <property type="entry name" value="PROTEIN_KINASE_DOM"/>
    <property type="match status" value="1"/>
</dbReference>
<keyword evidence="3 6" id="KW-0418">Kinase</keyword>
<dbReference type="EMBL" id="ABOX02000003">
    <property type="protein sequence ID" value="EEF62842.1"/>
    <property type="molecule type" value="Genomic_DNA"/>
</dbReference>
<evidence type="ECO:0000256" key="1">
    <source>
        <dbReference type="ARBA" id="ARBA00022679"/>
    </source>
</evidence>
<dbReference type="SUPFAM" id="SSF56112">
    <property type="entry name" value="Protein kinase-like (PK-like)"/>
    <property type="match status" value="1"/>
</dbReference>
<dbReference type="PANTHER" id="PTHR43289:SF6">
    <property type="entry name" value="SERINE_THREONINE-PROTEIN KINASE NEKL-3"/>
    <property type="match status" value="1"/>
</dbReference>
<dbReference type="CDD" id="cd14014">
    <property type="entry name" value="STKc_PknB_like"/>
    <property type="match status" value="1"/>
</dbReference>
<evidence type="ECO:0000259" key="5">
    <source>
        <dbReference type="PROSITE" id="PS50011"/>
    </source>
</evidence>
<evidence type="ECO:0000256" key="4">
    <source>
        <dbReference type="ARBA" id="ARBA00022840"/>
    </source>
</evidence>
<reference evidence="6 7" key="1">
    <citation type="journal article" date="2011" name="J. Bacteriol.">
        <title>Genome sequence of 'Pedosphaera parvula' Ellin514, an aerobic Verrucomicrobial isolate from pasture soil.</title>
        <authorList>
            <person name="Kant R."/>
            <person name="van Passel M.W."/>
            <person name="Sangwan P."/>
            <person name="Palva A."/>
            <person name="Lucas S."/>
            <person name="Copeland A."/>
            <person name="Lapidus A."/>
            <person name="Glavina Del Rio T."/>
            <person name="Dalin E."/>
            <person name="Tice H."/>
            <person name="Bruce D."/>
            <person name="Goodwin L."/>
            <person name="Pitluck S."/>
            <person name="Chertkov O."/>
            <person name="Larimer F.W."/>
            <person name="Land M.L."/>
            <person name="Hauser L."/>
            <person name="Brettin T.S."/>
            <person name="Detter J.C."/>
            <person name="Han S."/>
            <person name="de Vos W.M."/>
            <person name="Janssen P.H."/>
            <person name="Smidt H."/>
        </authorList>
    </citation>
    <scope>NUCLEOTIDE SEQUENCE [LARGE SCALE GENOMIC DNA]</scope>
    <source>
        <strain evidence="6 7">Ellin514</strain>
    </source>
</reference>
<dbReference type="PROSITE" id="PS00108">
    <property type="entry name" value="PROTEIN_KINASE_ST"/>
    <property type="match status" value="1"/>
</dbReference>
<evidence type="ECO:0000256" key="3">
    <source>
        <dbReference type="ARBA" id="ARBA00022777"/>
    </source>
</evidence>
<dbReference type="Gene3D" id="1.10.510.10">
    <property type="entry name" value="Transferase(Phosphotransferase) domain 1"/>
    <property type="match status" value="1"/>
</dbReference>
<dbReference type="Proteomes" id="UP000003688">
    <property type="component" value="Unassembled WGS sequence"/>
</dbReference>
<dbReference type="SMART" id="SM00220">
    <property type="entry name" value="S_TKc"/>
    <property type="match status" value="1"/>
</dbReference>
<dbReference type="STRING" id="320771.Cflav_PD5477"/>
<comment type="caution">
    <text evidence="6">The sequence shown here is derived from an EMBL/GenBank/DDBJ whole genome shotgun (WGS) entry which is preliminary data.</text>
</comment>
<gene>
    <name evidence="6" type="ORF">Cflav_PD5477</name>
</gene>
<dbReference type="Gene3D" id="3.30.200.20">
    <property type="entry name" value="Phosphorylase Kinase, domain 1"/>
    <property type="match status" value="1"/>
</dbReference>